<dbReference type="Pfam" id="PF16729">
    <property type="entry name" value="DUF5067"/>
    <property type="match status" value="1"/>
</dbReference>
<dbReference type="Gene3D" id="2.60.40.1240">
    <property type="match status" value="1"/>
</dbReference>
<reference evidence="3 4" key="1">
    <citation type="submission" date="2024-08" db="EMBL/GenBank/DDBJ databases">
        <authorList>
            <person name="Arias E."/>
        </authorList>
    </citation>
    <scope>NUCLEOTIDE SEQUENCE [LARGE SCALE GENOMIC DNA]</scope>
    <source>
        <strain evidence="3 4">FAM 25317</strain>
    </source>
</reference>
<name>A0ABW8UE19_9LACO</name>
<sequence length="192" mass="21088">MKNLVKIGLSGALVFGVFLSPLPSQIQASQPTTVQAATKYKFKKGVATIHDLKIKINAVKFLNPSDTDDHSRIVFEYTITNKTNKDIDAIDGWQAVFNAYQKNKNTEGKLEVASTPNGYDEELKNQMQKINKGGSIKGVSAYNLDNTTTPVVLMATQGTDGKKLGQKTYKVKQFIEEAPYTTDDSSSDSDTQ</sequence>
<evidence type="ECO:0000313" key="3">
    <source>
        <dbReference type="EMBL" id="MFL2028129.1"/>
    </source>
</evidence>
<feature type="domain" description="DUF5067" evidence="2">
    <location>
        <begin position="31"/>
        <end position="155"/>
    </location>
</feature>
<proteinExistence type="predicted"/>
<dbReference type="InterPro" id="IPR029050">
    <property type="entry name" value="Immunoprotect_excell_Ig-like"/>
</dbReference>
<protein>
    <submittedName>
        <fullName evidence="3">DUF5067 domain-containing protein</fullName>
    </submittedName>
</protein>
<dbReference type="RefSeq" id="WP_407136694.1">
    <property type="nucleotide sequence ID" value="NZ_JBGQPK010000001.1"/>
</dbReference>
<evidence type="ECO:0000259" key="2">
    <source>
        <dbReference type="Pfam" id="PF16729"/>
    </source>
</evidence>
<keyword evidence="1" id="KW-0732">Signal</keyword>
<organism evidence="3 4">
    <name type="scientific">Loigolactobacillus zhaoyuanensis</name>
    <dbReference type="NCBI Taxonomy" id="2486017"/>
    <lineage>
        <taxon>Bacteria</taxon>
        <taxon>Bacillati</taxon>
        <taxon>Bacillota</taxon>
        <taxon>Bacilli</taxon>
        <taxon>Lactobacillales</taxon>
        <taxon>Lactobacillaceae</taxon>
        <taxon>Loigolactobacillus</taxon>
    </lineage>
</organism>
<dbReference type="InterPro" id="IPR031989">
    <property type="entry name" value="DUF5067"/>
</dbReference>
<evidence type="ECO:0000256" key="1">
    <source>
        <dbReference type="ARBA" id="ARBA00022729"/>
    </source>
</evidence>
<dbReference type="EMBL" id="JBGQPK010000001">
    <property type="protein sequence ID" value="MFL2028129.1"/>
    <property type="molecule type" value="Genomic_DNA"/>
</dbReference>
<gene>
    <name evidence="3" type="ORF">ACEN34_00645</name>
</gene>
<accession>A0ABW8UE19</accession>
<comment type="caution">
    <text evidence="3">The sequence shown here is derived from an EMBL/GenBank/DDBJ whole genome shotgun (WGS) entry which is preliminary data.</text>
</comment>
<dbReference type="Proteomes" id="UP001625389">
    <property type="component" value="Unassembled WGS sequence"/>
</dbReference>
<keyword evidence="4" id="KW-1185">Reference proteome</keyword>
<evidence type="ECO:0000313" key="4">
    <source>
        <dbReference type="Proteomes" id="UP001625389"/>
    </source>
</evidence>